<evidence type="ECO:0000313" key="3">
    <source>
        <dbReference type="Proteomes" id="UP000252770"/>
    </source>
</evidence>
<comment type="caution">
    <text evidence="2">The sequence shown here is derived from an EMBL/GenBank/DDBJ whole genome shotgun (WGS) entry which is preliminary data.</text>
</comment>
<dbReference type="GO" id="GO:0042781">
    <property type="term" value="F:3'-tRNA processing endoribonuclease activity"/>
    <property type="evidence" value="ECO:0007669"/>
    <property type="project" value="TreeGrafter"/>
</dbReference>
<dbReference type="EMBL" id="QOUI01000003">
    <property type="protein sequence ID" value="RCK70342.1"/>
    <property type="molecule type" value="Genomic_DNA"/>
</dbReference>
<organism evidence="2 3">
    <name type="scientific">Desertihabitans brevis</name>
    <dbReference type="NCBI Taxonomy" id="2268447"/>
    <lineage>
        <taxon>Bacteria</taxon>
        <taxon>Bacillati</taxon>
        <taxon>Actinomycetota</taxon>
        <taxon>Actinomycetes</taxon>
        <taxon>Propionibacteriales</taxon>
        <taxon>Propionibacteriaceae</taxon>
        <taxon>Desertihabitans</taxon>
    </lineage>
</organism>
<dbReference type="InterPro" id="IPR001279">
    <property type="entry name" value="Metallo-B-lactamas"/>
</dbReference>
<dbReference type="SMART" id="SM00849">
    <property type="entry name" value="Lactamase_B"/>
    <property type="match status" value="1"/>
</dbReference>
<proteinExistence type="predicted"/>
<dbReference type="InterPro" id="IPR036866">
    <property type="entry name" value="RibonucZ/Hydroxyglut_hydro"/>
</dbReference>
<dbReference type="Proteomes" id="UP000252770">
    <property type="component" value="Unassembled WGS sequence"/>
</dbReference>
<accession>A0A367YZA8</accession>
<name>A0A367YZA8_9ACTN</name>
<reference evidence="2 3" key="1">
    <citation type="submission" date="2018-07" db="EMBL/GenBank/DDBJ databases">
        <title>Desertimonas flava gen. nov. sp. nov.</title>
        <authorList>
            <person name="Liu S."/>
        </authorList>
    </citation>
    <scope>NUCLEOTIDE SEQUENCE [LARGE SCALE GENOMIC DNA]</scope>
    <source>
        <strain evidence="2 3">16Sb5-5</strain>
    </source>
</reference>
<dbReference type="PANTHER" id="PTHR46018:SF4">
    <property type="entry name" value="METALLO-HYDROLASE YHFI-RELATED"/>
    <property type="match status" value="1"/>
</dbReference>
<dbReference type="RefSeq" id="WP_114125884.1">
    <property type="nucleotide sequence ID" value="NZ_QOUI01000003.1"/>
</dbReference>
<sequence length="281" mass="29002">MQLLPLGRMAGMPAGGQASSGYLVSSGGTTVMLDAGPGTAVGLSAALAGTRPDAVVVSHLHTDHLLDLLPIGKMVLNQRLHLDPTSGRTELAEVPPVPLLVPSGATATLREWAALFPVTSNPVLDRAFELGFEVVEYQPGDTFAVGGLRLHWRLLEHVAPNCGTRLEAPDGTSLVYSGDTGVTPALADLAADADLLLCESTLRSTDRSGHGHLTSTEAGQAAQEAGVGRLTLTHFASPDPDQHEWHRARAAEVFDGPVGVAHVGEVVPIGALAAATGPTPP</sequence>
<dbReference type="Pfam" id="PF12706">
    <property type="entry name" value="Lactamase_B_2"/>
    <property type="match status" value="1"/>
</dbReference>
<gene>
    <name evidence="2" type="ORF">DT076_06730</name>
</gene>
<keyword evidence="2" id="KW-0378">Hydrolase</keyword>
<dbReference type="SUPFAM" id="SSF56281">
    <property type="entry name" value="Metallo-hydrolase/oxidoreductase"/>
    <property type="match status" value="1"/>
</dbReference>
<dbReference type="AlphaFoldDB" id="A0A367YZA8"/>
<dbReference type="Gene3D" id="3.60.15.10">
    <property type="entry name" value="Ribonuclease Z/Hydroxyacylglutathione hydrolase-like"/>
    <property type="match status" value="1"/>
</dbReference>
<keyword evidence="3" id="KW-1185">Reference proteome</keyword>
<protein>
    <submittedName>
        <fullName evidence="2">MBL fold metallo-hydrolase</fullName>
    </submittedName>
</protein>
<evidence type="ECO:0000313" key="2">
    <source>
        <dbReference type="EMBL" id="RCK70342.1"/>
    </source>
</evidence>
<dbReference type="PANTHER" id="PTHR46018">
    <property type="entry name" value="ZINC PHOSPHODIESTERASE ELAC PROTEIN 1"/>
    <property type="match status" value="1"/>
</dbReference>
<evidence type="ECO:0000259" key="1">
    <source>
        <dbReference type="SMART" id="SM00849"/>
    </source>
</evidence>
<feature type="domain" description="Metallo-beta-lactamase" evidence="1">
    <location>
        <begin position="18"/>
        <end position="212"/>
    </location>
</feature>